<organism evidence="2 3">
    <name type="scientific">Paractinoplanes pyxinae</name>
    <dbReference type="NCBI Taxonomy" id="2997416"/>
    <lineage>
        <taxon>Bacteria</taxon>
        <taxon>Bacillati</taxon>
        <taxon>Actinomycetota</taxon>
        <taxon>Actinomycetes</taxon>
        <taxon>Micromonosporales</taxon>
        <taxon>Micromonosporaceae</taxon>
        <taxon>Paractinoplanes</taxon>
    </lineage>
</organism>
<keyword evidence="3" id="KW-1185">Reference proteome</keyword>
<gene>
    <name evidence="2" type="ORF">OWR29_27500</name>
</gene>
<feature type="region of interest" description="Disordered" evidence="1">
    <location>
        <begin position="58"/>
        <end position="82"/>
    </location>
</feature>
<evidence type="ECO:0000313" key="3">
    <source>
        <dbReference type="Proteomes" id="UP001151002"/>
    </source>
</evidence>
<evidence type="ECO:0000256" key="1">
    <source>
        <dbReference type="SAM" id="MobiDB-lite"/>
    </source>
</evidence>
<sequence>MIAPGNDVLIFLIALGVLMSSAYAFGRIHQWRRRGRERDEAYRIGYDNASRSIIGMMTARPSTGPAGPAVARAGVHRRSAHS</sequence>
<evidence type="ECO:0000313" key="2">
    <source>
        <dbReference type="EMBL" id="MCY1141760.1"/>
    </source>
</evidence>
<dbReference type="EMBL" id="JAPNTZ010000010">
    <property type="protein sequence ID" value="MCY1141760.1"/>
    <property type="molecule type" value="Genomic_DNA"/>
</dbReference>
<comment type="caution">
    <text evidence="2">The sequence shown here is derived from an EMBL/GenBank/DDBJ whole genome shotgun (WGS) entry which is preliminary data.</text>
</comment>
<evidence type="ECO:0008006" key="4">
    <source>
        <dbReference type="Google" id="ProtNLM"/>
    </source>
</evidence>
<proteinExistence type="predicted"/>
<reference evidence="2" key="1">
    <citation type="submission" date="2022-11" db="EMBL/GenBank/DDBJ databases">
        <authorList>
            <person name="Somphong A."/>
            <person name="Phongsopitanun W."/>
        </authorList>
    </citation>
    <scope>NUCLEOTIDE SEQUENCE</scope>
    <source>
        <strain evidence="2">Pm04-4</strain>
    </source>
</reference>
<feature type="compositionally biased region" description="Low complexity" evidence="1">
    <location>
        <begin position="64"/>
        <end position="73"/>
    </location>
</feature>
<name>A0ABT4B7C1_9ACTN</name>
<dbReference type="RefSeq" id="WP_267566162.1">
    <property type="nucleotide sequence ID" value="NZ_JAPNTZ010000010.1"/>
</dbReference>
<dbReference type="Proteomes" id="UP001151002">
    <property type="component" value="Unassembled WGS sequence"/>
</dbReference>
<accession>A0ABT4B7C1</accession>
<protein>
    <recommendedName>
        <fullName evidence="4">H(+)-exporting diphosphatase</fullName>
    </recommendedName>
</protein>